<name>A0A7Z0IMC8_9ACTN</name>
<feature type="binding site" evidence="15">
    <location>
        <position position="331"/>
    </location>
    <ligand>
        <name>Mg(2+)</name>
        <dbReference type="ChEBI" id="CHEBI:18420"/>
        <label>2</label>
    </ligand>
</feature>
<dbReference type="FunFam" id="3.30.470.20:FF:000008">
    <property type="entry name" value="D-alanine--D-alanine ligase"/>
    <property type="match status" value="1"/>
</dbReference>
<dbReference type="Gene3D" id="3.40.50.20">
    <property type="match status" value="1"/>
</dbReference>
<evidence type="ECO:0000256" key="15">
    <source>
        <dbReference type="PIRSR" id="PIRSR039102-3"/>
    </source>
</evidence>
<comment type="caution">
    <text evidence="18">The sequence shown here is derived from an EMBL/GenBank/DDBJ whole genome shotgun (WGS) entry which is preliminary data.</text>
</comment>
<dbReference type="SUPFAM" id="SSF52440">
    <property type="entry name" value="PreATP-grasp domain"/>
    <property type="match status" value="1"/>
</dbReference>
<evidence type="ECO:0000256" key="2">
    <source>
        <dbReference type="ARBA" id="ARBA00010871"/>
    </source>
</evidence>
<dbReference type="PROSITE" id="PS00843">
    <property type="entry name" value="DALA_DALA_LIGASE_1"/>
    <property type="match status" value="1"/>
</dbReference>
<feature type="binding site" evidence="14">
    <location>
        <begin position="192"/>
        <end position="194"/>
    </location>
    <ligand>
        <name>ATP</name>
        <dbReference type="ChEBI" id="CHEBI:30616"/>
    </ligand>
</feature>
<evidence type="ECO:0000256" key="4">
    <source>
        <dbReference type="ARBA" id="ARBA00022723"/>
    </source>
</evidence>
<dbReference type="GO" id="GO:0005524">
    <property type="term" value="F:ATP binding"/>
    <property type="evidence" value="ECO:0007669"/>
    <property type="project" value="UniProtKB-UniRule"/>
</dbReference>
<dbReference type="EC" id="6.3.2.4" evidence="12"/>
<keyword evidence="7 15" id="KW-0460">Magnesium</keyword>
<dbReference type="InterPro" id="IPR011095">
    <property type="entry name" value="Dala_Dala_lig_C"/>
</dbReference>
<feature type="active site" evidence="13">
    <location>
        <position position="200"/>
    </location>
</feature>
<dbReference type="EMBL" id="JACBZS010000001">
    <property type="protein sequence ID" value="NYI72486.1"/>
    <property type="molecule type" value="Genomic_DNA"/>
</dbReference>
<feature type="active site" evidence="13">
    <location>
        <position position="340"/>
    </location>
</feature>
<comment type="pathway">
    <text evidence="12">Cell wall biogenesis; peptidoglycan biosynthesis.</text>
</comment>
<accession>A0A7Z0IMC8</accession>
<evidence type="ECO:0000256" key="12">
    <source>
        <dbReference type="HAMAP-Rule" id="MF_00047"/>
    </source>
</evidence>
<dbReference type="NCBIfam" id="NF002528">
    <property type="entry name" value="PRK01966.1-4"/>
    <property type="match status" value="1"/>
</dbReference>
<dbReference type="GO" id="GO:0008716">
    <property type="term" value="F:D-alanine-D-alanine ligase activity"/>
    <property type="evidence" value="ECO:0007669"/>
    <property type="project" value="UniProtKB-UniRule"/>
</dbReference>
<evidence type="ECO:0000256" key="9">
    <source>
        <dbReference type="ARBA" id="ARBA00022984"/>
    </source>
</evidence>
<evidence type="ECO:0000256" key="11">
    <source>
        <dbReference type="ARBA" id="ARBA00023316"/>
    </source>
</evidence>
<comment type="cofactor">
    <cofactor evidence="1">
        <name>Mn(2+)</name>
        <dbReference type="ChEBI" id="CHEBI:29035"/>
    </cofactor>
</comment>
<comment type="subcellular location">
    <subcellularLocation>
        <location evidence="12">Cytoplasm</location>
    </subcellularLocation>
</comment>
<evidence type="ECO:0000256" key="6">
    <source>
        <dbReference type="ARBA" id="ARBA00022840"/>
    </source>
</evidence>
<feature type="binding site" evidence="15">
    <location>
        <position position="329"/>
    </location>
    <ligand>
        <name>Mg(2+)</name>
        <dbReference type="ChEBI" id="CHEBI:18420"/>
        <label>2</label>
    </ligand>
</feature>
<dbReference type="Pfam" id="PF07478">
    <property type="entry name" value="Dala_Dala_lig_C"/>
    <property type="match status" value="1"/>
</dbReference>
<keyword evidence="8 12" id="KW-0133">Cell shape</keyword>
<evidence type="ECO:0000256" key="7">
    <source>
        <dbReference type="ARBA" id="ARBA00022842"/>
    </source>
</evidence>
<dbReference type="GO" id="GO:0009252">
    <property type="term" value="P:peptidoglycan biosynthetic process"/>
    <property type="evidence" value="ECO:0007669"/>
    <property type="project" value="UniProtKB-UniRule"/>
</dbReference>
<sequence length="372" mass="39278">MTNQQRPDRPIRVGLIFGGASSEHGVSCLGAAGVVRAIDTDRYQVTGIGVATDGRWTRVAPADIERLRIVDGRLPELDGTGPEVALVPTANGPVLAMTDGSGSEPLDVAMIIMHGPGGEDGTVQGVCETAGLRYTGSGVAASAVCMDKHLMKLMLKAAGVPVGPFVVITPEEWTTDRAAALDAVGALTLPVFVKPARAGSSRGISRVATAGELPAAIEEARRHDPKVIIEEGFVDARELECGVLQGPDGPPRVSVVGEVIMHGKDGFYDYESKYTPGDEVSIQVPAEVPDDVTERLQQQALRVFELLGCEGLARVDSFLTREGRVMINEINTLPGFTPTSMFPKVFEAGAIDFAEQIDTLVSQALGRPAGLR</sequence>
<feature type="binding site" evidence="15">
    <location>
        <position position="316"/>
    </location>
    <ligand>
        <name>Mg(2+)</name>
        <dbReference type="ChEBI" id="CHEBI:18420"/>
        <label>1</label>
    </ligand>
</feature>
<evidence type="ECO:0000256" key="14">
    <source>
        <dbReference type="PIRSR" id="PIRSR039102-2"/>
    </source>
</evidence>
<keyword evidence="5 14" id="KW-0547">Nucleotide-binding</keyword>
<dbReference type="InterPro" id="IPR016185">
    <property type="entry name" value="PreATP-grasp_dom_sf"/>
</dbReference>
<dbReference type="InterPro" id="IPR011127">
    <property type="entry name" value="Dala_Dala_lig_N"/>
</dbReference>
<evidence type="ECO:0000313" key="18">
    <source>
        <dbReference type="EMBL" id="NYI72486.1"/>
    </source>
</evidence>
<evidence type="ECO:0000256" key="8">
    <source>
        <dbReference type="ARBA" id="ARBA00022960"/>
    </source>
</evidence>
<keyword evidence="12" id="KW-0963">Cytoplasm</keyword>
<dbReference type="PANTHER" id="PTHR23132:SF25">
    <property type="entry name" value="D-ALANINE--D-ALANINE LIGASE A"/>
    <property type="match status" value="1"/>
</dbReference>
<dbReference type="InterPro" id="IPR005905">
    <property type="entry name" value="D_ala_D_ala"/>
</dbReference>
<feature type="binding site" evidence="15">
    <location>
        <position position="329"/>
    </location>
    <ligand>
        <name>Mg(2+)</name>
        <dbReference type="ChEBI" id="CHEBI:18420"/>
        <label>1</label>
    </ligand>
</feature>
<proteinExistence type="inferred from homology"/>
<dbReference type="UniPathway" id="UPA00219"/>
<keyword evidence="10 15" id="KW-0464">Manganese</keyword>
<comment type="function">
    <text evidence="12">Cell wall formation.</text>
</comment>
<feature type="binding site" evidence="14">
    <location>
        <position position="148"/>
    </location>
    <ligand>
        <name>ATP</name>
        <dbReference type="ChEBI" id="CHEBI:30616"/>
    </ligand>
</feature>
<comment type="catalytic activity">
    <reaction evidence="12">
        <text>2 D-alanine + ATP = D-alanyl-D-alanine + ADP + phosphate + H(+)</text>
        <dbReference type="Rhea" id="RHEA:11224"/>
        <dbReference type="ChEBI" id="CHEBI:15378"/>
        <dbReference type="ChEBI" id="CHEBI:30616"/>
        <dbReference type="ChEBI" id="CHEBI:43474"/>
        <dbReference type="ChEBI" id="CHEBI:57416"/>
        <dbReference type="ChEBI" id="CHEBI:57822"/>
        <dbReference type="ChEBI" id="CHEBI:456216"/>
        <dbReference type="EC" id="6.3.2.4"/>
    </reaction>
</comment>
<dbReference type="PROSITE" id="PS50975">
    <property type="entry name" value="ATP_GRASP"/>
    <property type="match status" value="1"/>
</dbReference>
<dbReference type="Gene3D" id="3.30.470.20">
    <property type="entry name" value="ATP-grasp fold, B domain"/>
    <property type="match status" value="1"/>
</dbReference>
<protein>
    <recommendedName>
        <fullName evidence="12">D-alanine--D-alanine ligase</fullName>
        <ecNumber evidence="12">6.3.2.4</ecNumber>
    </recommendedName>
    <alternativeName>
        <fullName evidence="12">D-Ala-D-Ala ligase</fullName>
    </alternativeName>
    <alternativeName>
        <fullName evidence="12">D-alanylalanine synthetase</fullName>
    </alternativeName>
</protein>
<dbReference type="GO" id="GO:0005829">
    <property type="term" value="C:cytosol"/>
    <property type="evidence" value="ECO:0007669"/>
    <property type="project" value="TreeGrafter"/>
</dbReference>
<evidence type="ECO:0000256" key="1">
    <source>
        <dbReference type="ARBA" id="ARBA00001936"/>
    </source>
</evidence>
<dbReference type="SUPFAM" id="SSF56059">
    <property type="entry name" value="Glutathione synthetase ATP-binding domain-like"/>
    <property type="match status" value="1"/>
</dbReference>
<keyword evidence="19" id="KW-1185">Reference proteome</keyword>
<keyword evidence="9 12" id="KW-0573">Peptidoglycan synthesis</keyword>
<evidence type="ECO:0000313" key="19">
    <source>
        <dbReference type="Proteomes" id="UP000527616"/>
    </source>
</evidence>
<feature type="binding site" evidence="14">
    <location>
        <begin position="200"/>
        <end position="201"/>
    </location>
    <ligand>
        <name>ATP</name>
        <dbReference type="ChEBI" id="CHEBI:30616"/>
    </ligand>
</feature>
<dbReference type="Gene3D" id="3.30.1490.20">
    <property type="entry name" value="ATP-grasp fold, A domain"/>
    <property type="match status" value="1"/>
</dbReference>
<dbReference type="NCBIfam" id="TIGR01205">
    <property type="entry name" value="D_ala_D_alaTIGR"/>
    <property type="match status" value="1"/>
</dbReference>
<gene>
    <name evidence="12" type="primary">ddl</name>
    <name evidence="18" type="ORF">GGQ54_003046</name>
</gene>
<dbReference type="PIRSF" id="PIRSF039102">
    <property type="entry name" value="Ddl/VanB"/>
    <property type="match status" value="1"/>
</dbReference>
<dbReference type="AlphaFoldDB" id="A0A7Z0IMC8"/>
<keyword evidence="4 15" id="KW-0479">Metal-binding</keyword>
<dbReference type="Pfam" id="PF01820">
    <property type="entry name" value="Dala_Dala_lig_N"/>
    <property type="match status" value="1"/>
</dbReference>
<dbReference type="InterPro" id="IPR013815">
    <property type="entry name" value="ATP_grasp_subdomain_1"/>
</dbReference>
<evidence type="ECO:0000259" key="17">
    <source>
        <dbReference type="PROSITE" id="PS50975"/>
    </source>
</evidence>
<dbReference type="RefSeq" id="WP_179446150.1">
    <property type="nucleotide sequence ID" value="NZ_JACBZS010000001.1"/>
</dbReference>
<evidence type="ECO:0000256" key="16">
    <source>
        <dbReference type="PROSITE-ProRule" id="PRU00409"/>
    </source>
</evidence>
<evidence type="ECO:0000256" key="13">
    <source>
        <dbReference type="PIRSR" id="PIRSR039102-1"/>
    </source>
</evidence>
<keyword evidence="3 12" id="KW-0436">Ligase</keyword>
<evidence type="ECO:0000256" key="10">
    <source>
        <dbReference type="ARBA" id="ARBA00023211"/>
    </source>
</evidence>
<keyword evidence="6 16" id="KW-0067">ATP-binding</keyword>
<evidence type="ECO:0000256" key="3">
    <source>
        <dbReference type="ARBA" id="ARBA00022598"/>
    </source>
</evidence>
<dbReference type="InterPro" id="IPR011761">
    <property type="entry name" value="ATP-grasp"/>
</dbReference>
<keyword evidence="11 12" id="KW-0961">Cell wall biogenesis/degradation</keyword>
<comment type="similarity">
    <text evidence="2 12">Belongs to the D-alanine--D-alanine ligase family.</text>
</comment>
<feature type="active site" evidence="13">
    <location>
        <position position="23"/>
    </location>
</feature>
<dbReference type="GO" id="GO:0046872">
    <property type="term" value="F:metal ion binding"/>
    <property type="evidence" value="ECO:0007669"/>
    <property type="project" value="UniProtKB-KW"/>
</dbReference>
<dbReference type="PANTHER" id="PTHR23132">
    <property type="entry name" value="D-ALANINE--D-ALANINE LIGASE"/>
    <property type="match status" value="1"/>
</dbReference>
<feature type="binding site" evidence="14">
    <location>
        <begin position="230"/>
        <end position="238"/>
    </location>
    <ligand>
        <name>ATP</name>
        <dbReference type="ChEBI" id="CHEBI:30616"/>
    </ligand>
</feature>
<comment type="cofactor">
    <cofactor evidence="15">
        <name>Mg(2+)</name>
        <dbReference type="ChEBI" id="CHEBI:18420"/>
    </cofactor>
    <cofactor evidence="15">
        <name>Mn(2+)</name>
        <dbReference type="ChEBI" id="CHEBI:29035"/>
    </cofactor>
    <text evidence="15">Binds 2 magnesium or manganese ions per subunit.</text>
</comment>
<feature type="domain" description="ATP-grasp" evidence="17">
    <location>
        <begin position="152"/>
        <end position="362"/>
    </location>
</feature>
<evidence type="ECO:0000256" key="5">
    <source>
        <dbReference type="ARBA" id="ARBA00022741"/>
    </source>
</evidence>
<dbReference type="Proteomes" id="UP000527616">
    <property type="component" value="Unassembled WGS sequence"/>
</dbReference>
<reference evidence="18 19" key="1">
    <citation type="submission" date="2020-07" db="EMBL/GenBank/DDBJ databases">
        <title>Sequencing the genomes of 1000 actinobacteria strains.</title>
        <authorList>
            <person name="Klenk H.-P."/>
        </authorList>
    </citation>
    <scope>NUCLEOTIDE SEQUENCE [LARGE SCALE GENOMIC DNA]</scope>
    <source>
        <strain evidence="18 19">DSM 103164</strain>
    </source>
</reference>
<organism evidence="18 19">
    <name type="scientific">Naumannella cuiyingiana</name>
    <dbReference type="NCBI Taxonomy" id="1347891"/>
    <lineage>
        <taxon>Bacteria</taxon>
        <taxon>Bacillati</taxon>
        <taxon>Actinomycetota</taxon>
        <taxon>Actinomycetes</taxon>
        <taxon>Propionibacteriales</taxon>
        <taxon>Propionibacteriaceae</taxon>
        <taxon>Naumannella</taxon>
    </lineage>
</organism>
<dbReference type="GO" id="GO:0008360">
    <property type="term" value="P:regulation of cell shape"/>
    <property type="evidence" value="ECO:0007669"/>
    <property type="project" value="UniProtKB-KW"/>
</dbReference>
<dbReference type="InterPro" id="IPR000291">
    <property type="entry name" value="D-Ala_lig_Van_CS"/>
</dbReference>
<feature type="binding site" evidence="14">
    <location>
        <begin position="328"/>
        <end position="329"/>
    </location>
    <ligand>
        <name>ATP</name>
        <dbReference type="ChEBI" id="CHEBI:30616"/>
    </ligand>
</feature>
<dbReference type="GO" id="GO:0071555">
    <property type="term" value="P:cell wall organization"/>
    <property type="evidence" value="ECO:0007669"/>
    <property type="project" value="UniProtKB-KW"/>
</dbReference>
<dbReference type="HAMAP" id="MF_00047">
    <property type="entry name" value="Dala_Dala_lig"/>
    <property type="match status" value="1"/>
</dbReference>